<evidence type="ECO:0000313" key="6">
    <source>
        <dbReference type="Proteomes" id="UP000275076"/>
    </source>
</evidence>
<comment type="similarity">
    <text evidence="3">Belongs to the Hfq family.</text>
</comment>
<dbReference type="OrthoDB" id="9799751at2"/>
<evidence type="ECO:0000313" key="5">
    <source>
        <dbReference type="EMBL" id="RSL32779.1"/>
    </source>
</evidence>
<dbReference type="SUPFAM" id="SSF50182">
    <property type="entry name" value="Sm-like ribonucleoproteins"/>
    <property type="match status" value="1"/>
</dbReference>
<sequence>MKQPVNIQDQFLNTLRKEKIPVTVFLLNGFQLRGHVKAFDNFTVVLDSDGKQQLVYKHAISTFAPQRQISIQLEPDTENASTKT</sequence>
<keyword evidence="2 3" id="KW-0346">Stress response</keyword>
<evidence type="ECO:0000256" key="1">
    <source>
        <dbReference type="ARBA" id="ARBA00022884"/>
    </source>
</evidence>
<evidence type="ECO:0000256" key="2">
    <source>
        <dbReference type="ARBA" id="ARBA00023016"/>
    </source>
</evidence>
<dbReference type="Gene3D" id="2.30.30.100">
    <property type="match status" value="1"/>
</dbReference>
<comment type="subunit">
    <text evidence="3">Homohexamer.</text>
</comment>
<gene>
    <name evidence="3" type="primary">hfq</name>
    <name evidence="5" type="ORF">D7Z54_13615</name>
</gene>
<dbReference type="NCBIfam" id="TIGR02383">
    <property type="entry name" value="Hfq"/>
    <property type="match status" value="1"/>
</dbReference>
<proteinExistence type="inferred from homology"/>
<dbReference type="Proteomes" id="UP000275076">
    <property type="component" value="Unassembled WGS sequence"/>
</dbReference>
<dbReference type="PANTHER" id="PTHR34772">
    <property type="entry name" value="RNA-BINDING PROTEIN HFQ"/>
    <property type="match status" value="1"/>
</dbReference>
<dbReference type="NCBIfam" id="NF001602">
    <property type="entry name" value="PRK00395.1"/>
    <property type="match status" value="1"/>
</dbReference>
<comment type="function">
    <text evidence="3">RNA chaperone that binds small regulatory RNA (sRNAs) and mRNAs to facilitate mRNA translational regulation in response to envelope stress, environmental stress and changes in metabolite concentrations. Also binds with high specificity to tRNAs.</text>
</comment>
<name>A0A428N397_9BACI</name>
<dbReference type="HAMAP" id="MF_00436">
    <property type="entry name" value="Hfq"/>
    <property type="match status" value="1"/>
</dbReference>
<dbReference type="EMBL" id="RBVX01000012">
    <property type="protein sequence ID" value="RSL32779.1"/>
    <property type="molecule type" value="Genomic_DNA"/>
</dbReference>
<feature type="domain" description="Sm" evidence="4">
    <location>
        <begin position="9"/>
        <end position="69"/>
    </location>
</feature>
<dbReference type="CDD" id="cd01716">
    <property type="entry name" value="Hfq"/>
    <property type="match status" value="1"/>
</dbReference>
<dbReference type="GO" id="GO:0045974">
    <property type="term" value="P:regulation of translation, ncRNA-mediated"/>
    <property type="evidence" value="ECO:0007669"/>
    <property type="project" value="TreeGrafter"/>
</dbReference>
<dbReference type="GO" id="GO:0006355">
    <property type="term" value="P:regulation of DNA-templated transcription"/>
    <property type="evidence" value="ECO:0007669"/>
    <property type="project" value="InterPro"/>
</dbReference>
<dbReference type="InterPro" id="IPR005001">
    <property type="entry name" value="Hfq"/>
</dbReference>
<reference evidence="5 6" key="1">
    <citation type="submission" date="2018-10" db="EMBL/GenBank/DDBJ databases">
        <title>Draft genome sequence of Bacillus salarius IM0101, isolated from a hypersaline soil in Inner Mongolia, China.</title>
        <authorList>
            <person name="Yamprayoonswat W."/>
            <person name="Boonvisut S."/>
            <person name="Jumpathong W."/>
            <person name="Sittihan S."/>
            <person name="Ruangsuj P."/>
            <person name="Wanthongcharoen S."/>
            <person name="Thongpramul N."/>
            <person name="Pimmason S."/>
            <person name="Yu B."/>
            <person name="Yasawong M."/>
        </authorList>
    </citation>
    <scope>NUCLEOTIDE SEQUENCE [LARGE SCALE GENOMIC DNA]</scope>
    <source>
        <strain evidence="5 6">IM0101</strain>
    </source>
</reference>
<dbReference type="GO" id="GO:0005829">
    <property type="term" value="C:cytosol"/>
    <property type="evidence" value="ECO:0007669"/>
    <property type="project" value="TreeGrafter"/>
</dbReference>
<organism evidence="5 6">
    <name type="scientific">Salibacterium salarium</name>
    <dbReference type="NCBI Taxonomy" id="284579"/>
    <lineage>
        <taxon>Bacteria</taxon>
        <taxon>Bacillati</taxon>
        <taxon>Bacillota</taxon>
        <taxon>Bacilli</taxon>
        <taxon>Bacillales</taxon>
        <taxon>Bacillaceae</taxon>
    </lineage>
</organism>
<dbReference type="PROSITE" id="PS52002">
    <property type="entry name" value="SM"/>
    <property type="match status" value="1"/>
</dbReference>
<dbReference type="GO" id="GO:0003723">
    <property type="term" value="F:RNA binding"/>
    <property type="evidence" value="ECO:0007669"/>
    <property type="project" value="UniProtKB-UniRule"/>
</dbReference>
<accession>A0A428N397</accession>
<keyword evidence="6" id="KW-1185">Reference proteome</keyword>
<evidence type="ECO:0000259" key="4">
    <source>
        <dbReference type="PROSITE" id="PS52002"/>
    </source>
</evidence>
<dbReference type="Pfam" id="PF17209">
    <property type="entry name" value="Hfq"/>
    <property type="match status" value="1"/>
</dbReference>
<comment type="caution">
    <text evidence="5">The sequence shown here is derived from an EMBL/GenBank/DDBJ whole genome shotgun (WGS) entry which is preliminary data.</text>
</comment>
<dbReference type="PANTHER" id="PTHR34772:SF1">
    <property type="entry name" value="RNA-BINDING PROTEIN HFQ"/>
    <property type="match status" value="1"/>
</dbReference>
<evidence type="ECO:0000256" key="3">
    <source>
        <dbReference type="HAMAP-Rule" id="MF_00436"/>
    </source>
</evidence>
<dbReference type="FunFam" id="2.30.30.100:FF:000012">
    <property type="entry name" value="RNA-binding protein Hfq"/>
    <property type="match status" value="1"/>
</dbReference>
<protein>
    <recommendedName>
        <fullName evidence="3">RNA-binding protein Hfq</fullName>
    </recommendedName>
</protein>
<dbReference type="InterPro" id="IPR010920">
    <property type="entry name" value="LSM_dom_sf"/>
</dbReference>
<dbReference type="RefSeq" id="WP_125556406.1">
    <property type="nucleotide sequence ID" value="NZ_JAUSUM010000002.1"/>
</dbReference>
<dbReference type="InterPro" id="IPR047575">
    <property type="entry name" value="Sm"/>
</dbReference>
<dbReference type="AlphaFoldDB" id="A0A428N397"/>
<keyword evidence="1 3" id="KW-0694">RNA-binding</keyword>
<dbReference type="GO" id="GO:0043487">
    <property type="term" value="P:regulation of RNA stability"/>
    <property type="evidence" value="ECO:0007669"/>
    <property type="project" value="TreeGrafter"/>
</dbReference>